<proteinExistence type="predicted"/>
<evidence type="ECO:0000313" key="1">
    <source>
        <dbReference type="EMBL" id="MFD1030006.1"/>
    </source>
</evidence>
<name>A0ABW3L8P1_9BACL</name>
<sequence length="94" mass="10591">MNLNKIHQRFFISDSRNTKEQPHSLKIGGYLGMPGICLSIFREKKTGTSVISKTSSSYSAFHSPPPIRPMVEKNPFYETPAVKYGVQNQIEECA</sequence>
<gene>
    <name evidence="1" type="ORF">ACFQ1X_00945</name>
</gene>
<reference evidence="2" key="1">
    <citation type="journal article" date="2019" name="Int. J. Syst. Evol. Microbiol.">
        <title>The Global Catalogue of Microorganisms (GCM) 10K type strain sequencing project: providing services to taxonomists for standard genome sequencing and annotation.</title>
        <authorList>
            <consortium name="The Broad Institute Genomics Platform"/>
            <consortium name="The Broad Institute Genome Sequencing Center for Infectious Disease"/>
            <person name="Wu L."/>
            <person name="Ma J."/>
        </authorList>
    </citation>
    <scope>NUCLEOTIDE SEQUENCE [LARGE SCALE GENOMIC DNA]</scope>
    <source>
        <strain evidence="2">CCUG 56756</strain>
    </source>
</reference>
<accession>A0ABW3L8P1</accession>
<evidence type="ECO:0000313" key="2">
    <source>
        <dbReference type="Proteomes" id="UP001597109"/>
    </source>
</evidence>
<dbReference type="Proteomes" id="UP001597109">
    <property type="component" value="Unassembled WGS sequence"/>
</dbReference>
<comment type="caution">
    <text evidence="1">The sequence shown here is derived from an EMBL/GenBank/DDBJ whole genome shotgun (WGS) entry which is preliminary data.</text>
</comment>
<protein>
    <submittedName>
        <fullName evidence="1">Uncharacterized protein</fullName>
    </submittedName>
</protein>
<dbReference type="EMBL" id="JBHTKI010000002">
    <property type="protein sequence ID" value="MFD1030006.1"/>
    <property type="molecule type" value="Genomic_DNA"/>
</dbReference>
<organism evidence="1 2">
    <name type="scientific">Metaplanococcus flavidus</name>
    <dbReference type="NCBI Taxonomy" id="569883"/>
    <lineage>
        <taxon>Bacteria</taxon>
        <taxon>Bacillati</taxon>
        <taxon>Bacillota</taxon>
        <taxon>Bacilli</taxon>
        <taxon>Bacillales</taxon>
        <taxon>Caryophanaceae</taxon>
        <taxon>Metaplanococcus</taxon>
    </lineage>
</organism>
<keyword evidence="2" id="KW-1185">Reference proteome</keyword>